<protein>
    <submittedName>
        <fullName evidence="3">D-alanyl-D-alanine carboxypeptidase</fullName>
        <ecNumber evidence="3">3.4.16.4</ecNumber>
    </submittedName>
</protein>
<evidence type="ECO:0000313" key="3">
    <source>
        <dbReference type="EMBL" id="MDR6866515.1"/>
    </source>
</evidence>
<comment type="caution">
    <text evidence="3">The sequence shown here is derived from an EMBL/GenBank/DDBJ whole genome shotgun (WGS) entry which is preliminary data.</text>
</comment>
<dbReference type="Proteomes" id="UP001259347">
    <property type="component" value="Unassembled WGS sequence"/>
</dbReference>
<dbReference type="EMBL" id="JAVDUM010000004">
    <property type="protein sequence ID" value="MDR6866515.1"/>
    <property type="molecule type" value="Genomic_DNA"/>
</dbReference>
<keyword evidence="3" id="KW-0645">Protease</keyword>
<dbReference type="InterPro" id="IPR058193">
    <property type="entry name" value="VanY/YodJ_core_dom"/>
</dbReference>
<evidence type="ECO:0000256" key="1">
    <source>
        <dbReference type="SAM" id="Phobius"/>
    </source>
</evidence>
<accession>A0ABU1SA80</accession>
<keyword evidence="1" id="KW-1133">Transmembrane helix</keyword>
<evidence type="ECO:0000259" key="2">
    <source>
        <dbReference type="Pfam" id="PF02557"/>
    </source>
</evidence>
<organism evidence="3 4">
    <name type="scientific">Microbacterium resistens</name>
    <dbReference type="NCBI Taxonomy" id="156977"/>
    <lineage>
        <taxon>Bacteria</taxon>
        <taxon>Bacillati</taxon>
        <taxon>Actinomycetota</taxon>
        <taxon>Actinomycetes</taxon>
        <taxon>Micrococcales</taxon>
        <taxon>Microbacteriaceae</taxon>
        <taxon>Microbacterium</taxon>
    </lineage>
</organism>
<keyword evidence="1" id="KW-0812">Transmembrane</keyword>
<name>A0ABU1SA80_9MICO</name>
<sequence length="318" mass="32497">MTFPRRPVARHALDGAGRLRIFVPIGIAVTILGVIWALADGSAANSEPPAAAQAALPRPVVAEHLPAVEVVSVPVADPCADAAVQQAIASGDDNATVVAFGGGAAFRGAVATGNAPCVDLADPSRLWLVVNKARPLTPVRYAPASLGAPALISDDAAGPLRSDVAEALDRMSSAAQDAGVGALGLGSGYRSYDMQVSTYSGQVDAYGPEEADSVSARPGFSEHQTGLAADVEECVGRGGCGGINDFGASPAGAWVAEHCWEHGFIVRYVEGATGSTGYAPEPWHLRYVGTEIAGAYHAGGYTSLESFFGLPDAPDYLP</sequence>
<keyword evidence="3" id="KW-0378">Hydrolase</keyword>
<feature type="transmembrane region" description="Helical" evidence="1">
    <location>
        <begin position="21"/>
        <end position="39"/>
    </location>
</feature>
<dbReference type="EC" id="3.4.16.4" evidence="3"/>
<gene>
    <name evidence="3" type="ORF">J2Y69_001108</name>
</gene>
<dbReference type="CDD" id="cd14852">
    <property type="entry name" value="LD-carboxypeptidase"/>
    <property type="match status" value="1"/>
</dbReference>
<dbReference type="Pfam" id="PF02557">
    <property type="entry name" value="VanY"/>
    <property type="match status" value="1"/>
</dbReference>
<keyword evidence="3" id="KW-0121">Carboxypeptidase</keyword>
<feature type="domain" description="D-alanyl-D-alanine carboxypeptidase-like core" evidence="2">
    <location>
        <begin position="160"/>
        <end position="289"/>
    </location>
</feature>
<dbReference type="InterPro" id="IPR009045">
    <property type="entry name" value="Zn_M74/Hedgehog-like"/>
</dbReference>
<dbReference type="GO" id="GO:0009002">
    <property type="term" value="F:serine-type D-Ala-D-Ala carboxypeptidase activity"/>
    <property type="evidence" value="ECO:0007669"/>
    <property type="project" value="UniProtKB-EC"/>
</dbReference>
<dbReference type="InterPro" id="IPR003709">
    <property type="entry name" value="VanY-like_core_dom"/>
</dbReference>
<evidence type="ECO:0000313" key="4">
    <source>
        <dbReference type="Proteomes" id="UP001259347"/>
    </source>
</evidence>
<dbReference type="SUPFAM" id="SSF55166">
    <property type="entry name" value="Hedgehog/DD-peptidase"/>
    <property type="match status" value="1"/>
</dbReference>
<dbReference type="PANTHER" id="PTHR34385">
    <property type="entry name" value="D-ALANYL-D-ALANINE CARBOXYPEPTIDASE"/>
    <property type="match status" value="1"/>
</dbReference>
<dbReference type="PANTHER" id="PTHR34385:SF1">
    <property type="entry name" value="PEPTIDOGLYCAN L-ALANYL-D-GLUTAMATE ENDOPEPTIDASE CWLK"/>
    <property type="match status" value="1"/>
</dbReference>
<dbReference type="RefSeq" id="WP_310018404.1">
    <property type="nucleotide sequence ID" value="NZ_JAVDUM010000004.1"/>
</dbReference>
<dbReference type="InterPro" id="IPR052179">
    <property type="entry name" value="DD-CPase-like"/>
</dbReference>
<dbReference type="Gene3D" id="3.30.1380.10">
    <property type="match status" value="1"/>
</dbReference>
<reference evidence="3 4" key="1">
    <citation type="submission" date="2023-07" db="EMBL/GenBank/DDBJ databases">
        <title>Sorghum-associated microbial communities from plants grown in Nebraska, USA.</title>
        <authorList>
            <person name="Schachtman D."/>
        </authorList>
    </citation>
    <scope>NUCLEOTIDE SEQUENCE [LARGE SCALE GENOMIC DNA]</scope>
    <source>
        <strain evidence="3 4">2980</strain>
    </source>
</reference>
<keyword evidence="1" id="KW-0472">Membrane</keyword>
<keyword evidence="4" id="KW-1185">Reference proteome</keyword>
<proteinExistence type="predicted"/>